<feature type="transmembrane region" description="Helical" evidence="8">
    <location>
        <begin position="29"/>
        <end position="48"/>
    </location>
</feature>
<dbReference type="GO" id="GO:0016020">
    <property type="term" value="C:membrane"/>
    <property type="evidence" value="ECO:0007669"/>
    <property type="project" value="UniProtKB-SubCell"/>
</dbReference>
<dbReference type="EnsemblPlants" id="ONIVA04G20160.2">
    <property type="protein sequence ID" value="ONIVA04G20160.2"/>
    <property type="gene ID" value="ONIVA04G20160"/>
</dbReference>
<evidence type="ECO:0000256" key="2">
    <source>
        <dbReference type="ARBA" id="ARBA00008574"/>
    </source>
</evidence>
<sequence>MPRCGAGGPCVWIRALSQPQRHGRKPWRGVRVVVLLLHALFIGAVFLLDPTLQRQIHEAKWYDAEPEYRTPLIYAKLKAFVIKKRQANSKSGSLNSAMSRSKIDQQNPQSTTALLLQQTMDLYPPGTSTRDFTCSYCRLIQPPRTKHCHDCDKCVLQFDHHCVWLGTCIAKRNYCRFWWYIFEQTVLTVWTVAFYIQFFYLGIVVSWWKFAIGIVLLVALILILVVLLPLLIFHAYLALTNQTTYEIARRKRISYLREVPSRVHPFSKGICRNLYDLCISKQRGFFLEAVPPLEVLQARARPYTCRDVISCRCYSEMVRTLISVQDDG</sequence>
<keyword evidence="6 8" id="KW-0472">Membrane</keyword>
<dbReference type="GO" id="GO:0005783">
    <property type="term" value="C:endoplasmic reticulum"/>
    <property type="evidence" value="ECO:0007669"/>
    <property type="project" value="TreeGrafter"/>
</dbReference>
<reference evidence="10" key="1">
    <citation type="submission" date="2015-04" db="UniProtKB">
        <authorList>
            <consortium name="EnsemblPlants"/>
        </authorList>
    </citation>
    <scope>IDENTIFICATION</scope>
    <source>
        <strain evidence="10">SL10</strain>
    </source>
</reference>
<proteinExistence type="inferred from homology"/>
<keyword evidence="5 8" id="KW-1133">Transmembrane helix</keyword>
<dbReference type="Pfam" id="PF01529">
    <property type="entry name" value="DHHC"/>
    <property type="match status" value="1"/>
</dbReference>
<evidence type="ECO:0000256" key="4">
    <source>
        <dbReference type="ARBA" id="ARBA00022692"/>
    </source>
</evidence>
<feature type="domain" description="Palmitoyltransferase DHHC" evidence="9">
    <location>
        <begin position="133"/>
        <end position="249"/>
    </location>
</feature>
<dbReference type="PANTHER" id="PTHR22883">
    <property type="entry name" value="ZINC FINGER DHHC DOMAIN CONTAINING PROTEIN"/>
    <property type="match status" value="1"/>
</dbReference>
<reference evidence="10" key="2">
    <citation type="submission" date="2018-04" db="EMBL/GenBank/DDBJ databases">
        <title>OnivRS2 (Oryza nivara Reference Sequence Version 2).</title>
        <authorList>
            <person name="Zhang J."/>
            <person name="Kudrna D."/>
            <person name="Lee S."/>
            <person name="Talag J."/>
            <person name="Rajasekar S."/>
            <person name="Welchert J."/>
            <person name="Hsing Y.-I."/>
            <person name="Wing R.A."/>
        </authorList>
    </citation>
    <scope>NUCLEOTIDE SEQUENCE [LARGE SCALE GENOMIC DNA]</scope>
    <source>
        <strain evidence="10">SL10</strain>
    </source>
</reference>
<dbReference type="InterPro" id="IPR039859">
    <property type="entry name" value="PFA4/ZDH16/20/ERF2-like"/>
</dbReference>
<comment type="domain">
    <text evidence="8">The DHHC domain is required for palmitoyltransferase activity.</text>
</comment>
<dbReference type="STRING" id="4536.A0A0E0H4A6"/>
<keyword evidence="7 8" id="KW-0012">Acyltransferase</keyword>
<dbReference type="PANTHER" id="PTHR22883:SF297">
    <property type="entry name" value="S-ACYLTRANSFERASE"/>
    <property type="match status" value="1"/>
</dbReference>
<evidence type="ECO:0000256" key="5">
    <source>
        <dbReference type="ARBA" id="ARBA00022989"/>
    </source>
</evidence>
<dbReference type="PROSITE" id="PS50216">
    <property type="entry name" value="DHHC"/>
    <property type="match status" value="1"/>
</dbReference>
<dbReference type="InterPro" id="IPR001594">
    <property type="entry name" value="Palmitoyltrfase_DHHC"/>
</dbReference>
<organism evidence="10">
    <name type="scientific">Oryza nivara</name>
    <name type="common">Indian wild rice</name>
    <name type="synonym">Oryza sativa f. spontanea</name>
    <dbReference type="NCBI Taxonomy" id="4536"/>
    <lineage>
        <taxon>Eukaryota</taxon>
        <taxon>Viridiplantae</taxon>
        <taxon>Streptophyta</taxon>
        <taxon>Embryophyta</taxon>
        <taxon>Tracheophyta</taxon>
        <taxon>Spermatophyta</taxon>
        <taxon>Magnoliopsida</taxon>
        <taxon>Liliopsida</taxon>
        <taxon>Poales</taxon>
        <taxon>Poaceae</taxon>
        <taxon>BOP clade</taxon>
        <taxon>Oryzoideae</taxon>
        <taxon>Oryzeae</taxon>
        <taxon>Oryzinae</taxon>
        <taxon>Oryza</taxon>
    </lineage>
</organism>
<dbReference type="GO" id="GO:0006612">
    <property type="term" value="P:protein targeting to membrane"/>
    <property type="evidence" value="ECO:0007669"/>
    <property type="project" value="TreeGrafter"/>
</dbReference>
<protein>
    <recommendedName>
        <fullName evidence="8">S-acyltransferase</fullName>
        <ecNumber evidence="8">2.3.1.225</ecNumber>
    </recommendedName>
    <alternativeName>
        <fullName evidence="8">Palmitoyltransferase</fullName>
    </alternativeName>
</protein>
<keyword evidence="11" id="KW-1185">Reference proteome</keyword>
<feature type="transmembrane region" description="Helical" evidence="8">
    <location>
        <begin position="186"/>
        <end position="208"/>
    </location>
</feature>
<evidence type="ECO:0000256" key="7">
    <source>
        <dbReference type="ARBA" id="ARBA00023315"/>
    </source>
</evidence>
<dbReference type="AlphaFoldDB" id="A0A0E0H4A6"/>
<evidence type="ECO:0000256" key="1">
    <source>
        <dbReference type="ARBA" id="ARBA00004141"/>
    </source>
</evidence>
<dbReference type="Gramene" id="ONIVA04G20160.2">
    <property type="protein sequence ID" value="ONIVA04G20160.2"/>
    <property type="gene ID" value="ONIVA04G20160"/>
</dbReference>
<evidence type="ECO:0000256" key="8">
    <source>
        <dbReference type="RuleBase" id="RU079119"/>
    </source>
</evidence>
<dbReference type="OMA" id="TIPIYSH"/>
<comment type="similarity">
    <text evidence="2 8">Belongs to the DHHC palmitoyltransferase family.</text>
</comment>
<evidence type="ECO:0000256" key="3">
    <source>
        <dbReference type="ARBA" id="ARBA00022679"/>
    </source>
</evidence>
<evidence type="ECO:0000313" key="11">
    <source>
        <dbReference type="Proteomes" id="UP000006591"/>
    </source>
</evidence>
<dbReference type="GO" id="GO:0019706">
    <property type="term" value="F:protein-cysteine S-palmitoyltransferase activity"/>
    <property type="evidence" value="ECO:0007669"/>
    <property type="project" value="UniProtKB-EC"/>
</dbReference>
<feature type="transmembrane region" description="Helical" evidence="8">
    <location>
        <begin position="214"/>
        <end position="239"/>
    </location>
</feature>
<dbReference type="EC" id="2.3.1.225" evidence="8"/>
<dbReference type="Proteomes" id="UP000006591">
    <property type="component" value="Chromosome 4"/>
</dbReference>
<dbReference type="GO" id="GO:0005794">
    <property type="term" value="C:Golgi apparatus"/>
    <property type="evidence" value="ECO:0007669"/>
    <property type="project" value="TreeGrafter"/>
</dbReference>
<dbReference type="eggNOG" id="ENOG502QT5K">
    <property type="taxonomic scope" value="Eukaryota"/>
</dbReference>
<keyword evidence="4 8" id="KW-0812">Transmembrane</keyword>
<comment type="subcellular location">
    <subcellularLocation>
        <location evidence="1">Membrane</location>
        <topology evidence="1">Multi-pass membrane protein</topology>
    </subcellularLocation>
</comment>
<evidence type="ECO:0000256" key="6">
    <source>
        <dbReference type="ARBA" id="ARBA00023136"/>
    </source>
</evidence>
<accession>A0A0E0H4A6</accession>
<evidence type="ECO:0000259" key="9">
    <source>
        <dbReference type="Pfam" id="PF01529"/>
    </source>
</evidence>
<keyword evidence="3 8" id="KW-0808">Transferase</keyword>
<comment type="catalytic activity">
    <reaction evidence="8">
        <text>L-cysteinyl-[protein] + hexadecanoyl-CoA = S-hexadecanoyl-L-cysteinyl-[protein] + CoA</text>
        <dbReference type="Rhea" id="RHEA:36683"/>
        <dbReference type="Rhea" id="RHEA-COMP:10131"/>
        <dbReference type="Rhea" id="RHEA-COMP:11032"/>
        <dbReference type="ChEBI" id="CHEBI:29950"/>
        <dbReference type="ChEBI" id="CHEBI:57287"/>
        <dbReference type="ChEBI" id="CHEBI:57379"/>
        <dbReference type="ChEBI" id="CHEBI:74151"/>
        <dbReference type="EC" id="2.3.1.225"/>
    </reaction>
</comment>
<evidence type="ECO:0000313" key="10">
    <source>
        <dbReference type="EnsemblPlants" id="ONIVA04G20160.2"/>
    </source>
</evidence>
<name>A0A0E0H4A6_ORYNI</name>